<sequence>MMGYCRNLPRTMENLVTSNSYITFKF</sequence>
<dbReference type="AlphaFoldDB" id="A0A2P2PHQ3"/>
<protein>
    <submittedName>
        <fullName evidence="1">Uncharacterized protein</fullName>
    </submittedName>
</protein>
<dbReference type="EMBL" id="GGEC01073820">
    <property type="protein sequence ID" value="MBX54304.1"/>
    <property type="molecule type" value="Transcribed_RNA"/>
</dbReference>
<accession>A0A2P2PHQ3</accession>
<reference evidence="1" key="1">
    <citation type="submission" date="2018-02" db="EMBL/GenBank/DDBJ databases">
        <title>Rhizophora mucronata_Transcriptome.</title>
        <authorList>
            <person name="Meera S.P."/>
            <person name="Sreeshan A."/>
            <person name="Augustine A."/>
        </authorList>
    </citation>
    <scope>NUCLEOTIDE SEQUENCE</scope>
    <source>
        <tissue evidence="1">Leaf</tissue>
    </source>
</reference>
<name>A0A2P2PHQ3_RHIMU</name>
<proteinExistence type="predicted"/>
<evidence type="ECO:0000313" key="1">
    <source>
        <dbReference type="EMBL" id="MBX54304.1"/>
    </source>
</evidence>
<organism evidence="1">
    <name type="scientific">Rhizophora mucronata</name>
    <name type="common">Asiatic mangrove</name>
    <dbReference type="NCBI Taxonomy" id="61149"/>
    <lineage>
        <taxon>Eukaryota</taxon>
        <taxon>Viridiplantae</taxon>
        <taxon>Streptophyta</taxon>
        <taxon>Embryophyta</taxon>
        <taxon>Tracheophyta</taxon>
        <taxon>Spermatophyta</taxon>
        <taxon>Magnoliopsida</taxon>
        <taxon>eudicotyledons</taxon>
        <taxon>Gunneridae</taxon>
        <taxon>Pentapetalae</taxon>
        <taxon>rosids</taxon>
        <taxon>fabids</taxon>
        <taxon>Malpighiales</taxon>
        <taxon>Rhizophoraceae</taxon>
        <taxon>Rhizophora</taxon>
    </lineage>
</organism>